<dbReference type="OrthoDB" id="201787at2157"/>
<dbReference type="Proteomes" id="UP000283805">
    <property type="component" value="Unassembled WGS sequence"/>
</dbReference>
<dbReference type="RefSeq" id="WP_120245920.1">
    <property type="nucleotide sequence ID" value="NZ_RAPO01000003.1"/>
</dbReference>
<feature type="region of interest" description="Disordered" evidence="1">
    <location>
        <begin position="22"/>
        <end position="74"/>
    </location>
</feature>
<keyword evidence="3" id="KW-1185">Reference proteome</keyword>
<protein>
    <submittedName>
        <fullName evidence="2">Uncharacterized protein</fullName>
    </submittedName>
</protein>
<dbReference type="EMBL" id="RAPO01000003">
    <property type="protein sequence ID" value="RKD93942.1"/>
    <property type="molecule type" value="Genomic_DNA"/>
</dbReference>
<evidence type="ECO:0000313" key="2">
    <source>
        <dbReference type="EMBL" id="RKD93942.1"/>
    </source>
</evidence>
<evidence type="ECO:0000313" key="3">
    <source>
        <dbReference type="Proteomes" id="UP000283805"/>
    </source>
</evidence>
<organism evidence="2 3">
    <name type="scientific">Halopiger aswanensis</name>
    <dbReference type="NCBI Taxonomy" id="148449"/>
    <lineage>
        <taxon>Archaea</taxon>
        <taxon>Methanobacteriati</taxon>
        <taxon>Methanobacteriota</taxon>
        <taxon>Stenosarchaea group</taxon>
        <taxon>Halobacteria</taxon>
        <taxon>Halobacteriales</taxon>
        <taxon>Natrialbaceae</taxon>
        <taxon>Halopiger</taxon>
    </lineage>
</organism>
<comment type="caution">
    <text evidence="2">The sequence shown here is derived from an EMBL/GenBank/DDBJ whole genome shotgun (WGS) entry which is preliminary data.</text>
</comment>
<sequence>MSDSRTKLTRRGVVALAAAGLAGCMNSDETADEGNGTENGTDAEADTGDGDGDESPDGIDNPADAVGGETPPELDVPALHAWLVDSELVTDGNCRFDYTRTIPEDFGSNMPSFLSVSPATVDAHLFQSFSQVFIGSFDAETIVENAADADAFTVTGGYRGYGVVEHDGDGPPIAVGRDALVVGGDYEQRIDARYGDGERLPEQDPEFQRLFEELPHENTISGQYDSPADEDVTVEEIYLWGVSGESPDAETMTWVFLFEDESALTEDVLAELENISGGVESSAIDGRIARVVGAPPNLESAYGDGAAGSGAGNESE</sequence>
<dbReference type="AlphaFoldDB" id="A0A3R7KK69"/>
<dbReference type="PROSITE" id="PS51257">
    <property type="entry name" value="PROKAR_LIPOPROTEIN"/>
    <property type="match status" value="1"/>
</dbReference>
<reference evidence="2 3" key="1">
    <citation type="submission" date="2018-09" db="EMBL/GenBank/DDBJ databases">
        <title>Genomic Encyclopedia of Archaeal and Bacterial Type Strains, Phase II (KMG-II): from individual species to whole genera.</title>
        <authorList>
            <person name="Goeker M."/>
        </authorList>
    </citation>
    <scope>NUCLEOTIDE SEQUENCE [LARGE SCALE GENOMIC DNA]</scope>
    <source>
        <strain evidence="2 3">DSM 13151</strain>
    </source>
</reference>
<proteinExistence type="predicted"/>
<name>A0A3R7KK69_9EURY</name>
<accession>A0A3R7KK69</accession>
<evidence type="ECO:0000256" key="1">
    <source>
        <dbReference type="SAM" id="MobiDB-lite"/>
    </source>
</evidence>
<feature type="compositionally biased region" description="Acidic residues" evidence="1">
    <location>
        <begin position="41"/>
        <end position="57"/>
    </location>
</feature>
<gene>
    <name evidence="2" type="ORF">ATJ93_3577</name>
</gene>